<organism evidence="12 13">
    <name type="scientific">Sistotremastrum niveocremeum HHB9708</name>
    <dbReference type="NCBI Taxonomy" id="1314777"/>
    <lineage>
        <taxon>Eukaryota</taxon>
        <taxon>Fungi</taxon>
        <taxon>Dikarya</taxon>
        <taxon>Basidiomycota</taxon>
        <taxon>Agaricomycotina</taxon>
        <taxon>Agaricomycetes</taxon>
        <taxon>Sistotremastrales</taxon>
        <taxon>Sistotremastraceae</taxon>
        <taxon>Sertulicium</taxon>
        <taxon>Sertulicium niveocremeum</taxon>
    </lineage>
</organism>
<evidence type="ECO:0000256" key="4">
    <source>
        <dbReference type="ARBA" id="ARBA00022448"/>
    </source>
</evidence>
<reference evidence="12 13" key="1">
    <citation type="journal article" date="2016" name="Mol. Biol. Evol.">
        <title>Comparative Genomics of Early-Diverging Mushroom-Forming Fungi Provides Insights into the Origins of Lignocellulose Decay Capabilities.</title>
        <authorList>
            <person name="Nagy L.G."/>
            <person name="Riley R."/>
            <person name="Tritt A."/>
            <person name="Adam C."/>
            <person name="Daum C."/>
            <person name="Floudas D."/>
            <person name="Sun H."/>
            <person name="Yadav J.S."/>
            <person name="Pangilinan J."/>
            <person name="Larsson K.H."/>
            <person name="Matsuura K."/>
            <person name="Barry K."/>
            <person name="Labutti K."/>
            <person name="Kuo R."/>
            <person name="Ohm R.A."/>
            <person name="Bhattacharya S.S."/>
            <person name="Shirouzu T."/>
            <person name="Yoshinaga Y."/>
            <person name="Martin F.M."/>
            <person name="Grigoriev I.V."/>
            <person name="Hibbett D.S."/>
        </authorList>
    </citation>
    <scope>NUCLEOTIDE SEQUENCE [LARGE SCALE GENOMIC DNA]</scope>
    <source>
        <strain evidence="12 13">HHB9708</strain>
    </source>
</reference>
<evidence type="ECO:0000259" key="10">
    <source>
        <dbReference type="Pfam" id="PF04136"/>
    </source>
</evidence>
<evidence type="ECO:0000256" key="6">
    <source>
        <dbReference type="ARBA" id="ARBA00023034"/>
    </source>
</evidence>
<dbReference type="STRING" id="1314777.A0A165A9K2"/>
<keyword evidence="6" id="KW-0333">Golgi apparatus</keyword>
<gene>
    <name evidence="12" type="ORF">SISNIDRAFT_404761</name>
</gene>
<dbReference type="GO" id="GO:0017119">
    <property type="term" value="C:Golgi transport complex"/>
    <property type="evidence" value="ECO:0007669"/>
    <property type="project" value="TreeGrafter"/>
</dbReference>
<dbReference type="EMBL" id="KV419395">
    <property type="protein sequence ID" value="KZS98665.1"/>
    <property type="molecule type" value="Genomic_DNA"/>
</dbReference>
<dbReference type="Pfam" id="PF04136">
    <property type="entry name" value="COG3_N"/>
    <property type="match status" value="1"/>
</dbReference>
<evidence type="ECO:0000256" key="2">
    <source>
        <dbReference type="ARBA" id="ARBA00009936"/>
    </source>
</evidence>
<dbReference type="PANTHER" id="PTHR13302:SF8">
    <property type="entry name" value="CONSERVED OLIGOMERIC GOLGI COMPLEX SUBUNIT 3"/>
    <property type="match status" value="1"/>
</dbReference>
<evidence type="ECO:0000259" key="11">
    <source>
        <dbReference type="Pfam" id="PF20671"/>
    </source>
</evidence>
<dbReference type="InterPro" id="IPR048685">
    <property type="entry name" value="COG3_C"/>
</dbReference>
<dbReference type="InterPro" id="IPR007265">
    <property type="entry name" value="COG_su3"/>
</dbReference>
<dbReference type="GO" id="GO:0006886">
    <property type="term" value="P:intracellular protein transport"/>
    <property type="evidence" value="ECO:0007669"/>
    <property type="project" value="InterPro"/>
</dbReference>
<accession>A0A165A9K2</accession>
<dbReference type="InterPro" id="IPR048320">
    <property type="entry name" value="COG3_N"/>
</dbReference>
<name>A0A165A9K2_9AGAM</name>
<sequence length="827" mass="92670">MSVPRVNSPRSGPSNRVAPQPAKPTISFEQWESEATLNEPELKSINLLKQACEQRRPLLKAHNSRPSTPVGAKLAPGGHGSRPSTPGPGGQHRHQNSLHPKNIVATPQQFHDWFALVERSVLHSQEAHFHAHVANISEYLATCDQLLQRTQSIKDDVDSMIEGWSIVEEGGKSLQQACERVLDEKEALIEQTNNLSSRLEYFQELEATTRLLNQPGESLVLEPDFLLMVERVDVCLEFLRAHPQYREAEIYSLRFQQCLIRAMTLIKMFFVGYIKAQTADISKRLIDVDSSQTVYTHLVYSRFKSQASTISPLLMELERRARDHPADLESLLKECRTAYFAARRSLVVGHVVEEIKGLHSSRSDLVSLTREGCGFLRQLCSDEFGVYRRFFRSGVNEIYDYLEVLCDLLYDELRPRILHESKLATLCQVCTVLQALMVQDISTSVVGLDLAVDSSETDEESESYFPVDHPNLDDSLDLSRLLQTLLQDAQTRLFFKAQAFIQSDIKNYVPREDDLVFTTEKSQARSSVDDVYTLGSGGIMDFITVSGLKNQSTWYPALRRMMWVLSQLQDFIQPAIFNDIAHEAVSVTLQSIISASNVLLGKNNPESYRSGLLFLVRHLLILKEVSSGLDLAVSDAGTGSKMPGIYDTLGSILKGTSTFLLPGALLPSSSSPDLSDVRQVGQGGIDQALKNACEKLIESCSDQSTIGLRAFMERCNKYLKDTGPAAKRGRLSEQEFAKPDKLKQVESEFLEATKGEVPIWVAQLRQFLESDVTVSILLPPLQSRLASDYAAFRDLVSLEYPSDYLESLMTMSDLWTVLKHVSEIKPS</sequence>
<keyword evidence="13" id="KW-1185">Reference proteome</keyword>
<proteinExistence type="inferred from homology"/>
<evidence type="ECO:0000256" key="1">
    <source>
        <dbReference type="ARBA" id="ARBA00004395"/>
    </source>
</evidence>
<dbReference type="AlphaFoldDB" id="A0A165A9K2"/>
<protein>
    <recommendedName>
        <fullName evidence="3">Conserved oligomeric Golgi complex subunit 3</fullName>
    </recommendedName>
    <alternativeName>
        <fullName evidence="8">Component of oligomeric Golgi complex 3</fullName>
    </alternativeName>
</protein>
<keyword evidence="7" id="KW-0472">Membrane</keyword>
<dbReference type="GO" id="GO:0000139">
    <property type="term" value="C:Golgi membrane"/>
    <property type="evidence" value="ECO:0007669"/>
    <property type="project" value="UniProtKB-SubCell"/>
</dbReference>
<dbReference type="GO" id="GO:0007030">
    <property type="term" value="P:Golgi organization"/>
    <property type="evidence" value="ECO:0007669"/>
    <property type="project" value="TreeGrafter"/>
</dbReference>
<evidence type="ECO:0000256" key="3">
    <source>
        <dbReference type="ARBA" id="ARBA00020976"/>
    </source>
</evidence>
<dbReference type="Pfam" id="PF20671">
    <property type="entry name" value="COG3_C"/>
    <property type="match status" value="1"/>
</dbReference>
<dbReference type="GO" id="GO:0005801">
    <property type="term" value="C:cis-Golgi network"/>
    <property type="evidence" value="ECO:0007669"/>
    <property type="project" value="InterPro"/>
</dbReference>
<evidence type="ECO:0000313" key="13">
    <source>
        <dbReference type="Proteomes" id="UP000076722"/>
    </source>
</evidence>
<comment type="similarity">
    <text evidence="2">Belongs to the COG3 family.</text>
</comment>
<feature type="domain" description="Conserved oligomeric Golgi complex subunit 3 N-terminal" evidence="10">
    <location>
        <begin position="132"/>
        <end position="275"/>
    </location>
</feature>
<evidence type="ECO:0000256" key="9">
    <source>
        <dbReference type="SAM" id="MobiDB-lite"/>
    </source>
</evidence>
<dbReference type="Proteomes" id="UP000076722">
    <property type="component" value="Unassembled WGS sequence"/>
</dbReference>
<comment type="subcellular location">
    <subcellularLocation>
        <location evidence="1">Golgi apparatus membrane</location>
        <topology evidence="1">Peripheral membrane protein</topology>
    </subcellularLocation>
</comment>
<evidence type="ECO:0000256" key="5">
    <source>
        <dbReference type="ARBA" id="ARBA00022927"/>
    </source>
</evidence>
<evidence type="ECO:0000256" key="8">
    <source>
        <dbReference type="ARBA" id="ARBA00031339"/>
    </source>
</evidence>
<feature type="domain" description="Conserved oligomeric Golgi complex subunit 3 C-terminal" evidence="11">
    <location>
        <begin position="297"/>
        <end position="627"/>
    </location>
</feature>
<dbReference type="GO" id="GO:0006891">
    <property type="term" value="P:intra-Golgi vesicle-mediated transport"/>
    <property type="evidence" value="ECO:0007669"/>
    <property type="project" value="TreeGrafter"/>
</dbReference>
<evidence type="ECO:0000256" key="7">
    <source>
        <dbReference type="ARBA" id="ARBA00023136"/>
    </source>
</evidence>
<feature type="region of interest" description="Disordered" evidence="9">
    <location>
        <begin position="1"/>
        <end position="28"/>
    </location>
</feature>
<keyword evidence="4" id="KW-0813">Transport</keyword>
<dbReference type="PANTHER" id="PTHR13302">
    <property type="entry name" value="CONSERVED OLIGOMERIC GOLGI COMPLEX COMPONENT 3"/>
    <property type="match status" value="1"/>
</dbReference>
<dbReference type="OrthoDB" id="296793at2759"/>
<keyword evidence="5" id="KW-0653">Protein transport</keyword>
<evidence type="ECO:0000313" key="12">
    <source>
        <dbReference type="EMBL" id="KZS98665.1"/>
    </source>
</evidence>
<feature type="region of interest" description="Disordered" evidence="9">
    <location>
        <begin position="58"/>
        <end position="97"/>
    </location>
</feature>